<accession>A0A7X4KR10</accession>
<reference evidence="2 3" key="1">
    <citation type="submission" date="2019-12" db="EMBL/GenBank/DDBJ databases">
        <title>Novel species isolated from a subtropical stream in China.</title>
        <authorList>
            <person name="Lu H."/>
        </authorList>
    </citation>
    <scope>NUCLEOTIDE SEQUENCE [LARGE SCALE GENOMIC DNA]</scope>
    <source>
        <strain evidence="2 3">FT127W</strain>
    </source>
</reference>
<feature type="signal peptide" evidence="1">
    <location>
        <begin position="1"/>
        <end position="20"/>
    </location>
</feature>
<evidence type="ECO:0000313" key="3">
    <source>
        <dbReference type="Proteomes" id="UP000450676"/>
    </source>
</evidence>
<dbReference type="EMBL" id="WWCU01000047">
    <property type="protein sequence ID" value="MYN10886.1"/>
    <property type="molecule type" value="Genomic_DNA"/>
</dbReference>
<protein>
    <recommendedName>
        <fullName evidence="4">MipA/OmpV family protein</fullName>
    </recommendedName>
</protein>
<sequence length="241" mass="25373">MEKHYLLAALLSSAMHAALAQQDMTLLPEGSVDLTVGAIAANAPAHAGSKQRASYLMPQFSAEWSNGVFVEGLALGMHMSADPLLRYGPLIALDLGAQRAGGGRTGLRPVFGAFINYTPLHSLLLHAHAFAPASREGSGVLLDVKAATQTALVPHHSLAAGVGASMADGAYMQSDFGTALYRPSGGLRDMYAEARWQWQVSRKYTLSTGVRASRLLGGAAASSRTEQRTGIASSLTLQYGY</sequence>
<feature type="chain" id="PRO_5031033564" description="MipA/OmpV family protein" evidence="1">
    <location>
        <begin position="21"/>
        <end position="241"/>
    </location>
</feature>
<dbReference type="RefSeq" id="WP_161075166.1">
    <property type="nucleotide sequence ID" value="NZ_WWCU01000047.1"/>
</dbReference>
<name>A0A7X4KR10_9BURK</name>
<dbReference type="InterPro" id="IPR010583">
    <property type="entry name" value="MipA"/>
</dbReference>
<dbReference type="Proteomes" id="UP000450676">
    <property type="component" value="Unassembled WGS sequence"/>
</dbReference>
<evidence type="ECO:0000313" key="2">
    <source>
        <dbReference type="EMBL" id="MYN10886.1"/>
    </source>
</evidence>
<proteinExistence type="predicted"/>
<keyword evidence="1" id="KW-0732">Signal</keyword>
<keyword evidence="3" id="KW-1185">Reference proteome</keyword>
<gene>
    <name evidence="2" type="ORF">GTP77_26550</name>
</gene>
<evidence type="ECO:0000256" key="1">
    <source>
        <dbReference type="SAM" id="SignalP"/>
    </source>
</evidence>
<dbReference type="AlphaFoldDB" id="A0A7X4KR10"/>
<evidence type="ECO:0008006" key="4">
    <source>
        <dbReference type="Google" id="ProtNLM"/>
    </source>
</evidence>
<comment type="caution">
    <text evidence="2">The sequence shown here is derived from an EMBL/GenBank/DDBJ whole genome shotgun (WGS) entry which is preliminary data.</text>
</comment>
<organism evidence="2 3">
    <name type="scientific">Pseudoduganella aquatica</name>
    <dbReference type="NCBI Taxonomy" id="2660641"/>
    <lineage>
        <taxon>Bacteria</taxon>
        <taxon>Pseudomonadati</taxon>
        <taxon>Pseudomonadota</taxon>
        <taxon>Betaproteobacteria</taxon>
        <taxon>Burkholderiales</taxon>
        <taxon>Oxalobacteraceae</taxon>
        <taxon>Telluria group</taxon>
        <taxon>Pseudoduganella</taxon>
    </lineage>
</organism>
<dbReference type="Pfam" id="PF06629">
    <property type="entry name" value="MipA"/>
    <property type="match status" value="1"/>
</dbReference>